<evidence type="ECO:0000313" key="3">
    <source>
        <dbReference type="Proteomes" id="UP001143330"/>
    </source>
</evidence>
<dbReference type="Pfam" id="PF00535">
    <property type="entry name" value="Glycos_transf_2"/>
    <property type="match status" value="1"/>
</dbReference>
<dbReference type="Proteomes" id="UP001143330">
    <property type="component" value="Unassembled WGS sequence"/>
</dbReference>
<dbReference type="InterPro" id="IPR029044">
    <property type="entry name" value="Nucleotide-diphossugar_trans"/>
</dbReference>
<dbReference type="InterPro" id="IPR001173">
    <property type="entry name" value="Glyco_trans_2-like"/>
</dbReference>
<organism evidence="2 3">
    <name type="scientific">Ancylobacter defluvii</name>
    <dbReference type="NCBI Taxonomy" id="1282440"/>
    <lineage>
        <taxon>Bacteria</taxon>
        <taxon>Pseudomonadati</taxon>
        <taxon>Pseudomonadota</taxon>
        <taxon>Alphaproteobacteria</taxon>
        <taxon>Hyphomicrobiales</taxon>
        <taxon>Xanthobacteraceae</taxon>
        <taxon>Ancylobacter</taxon>
    </lineage>
</organism>
<dbReference type="CDD" id="cd00761">
    <property type="entry name" value="Glyco_tranf_GTA_type"/>
    <property type="match status" value="1"/>
</dbReference>
<accession>A0A9W6K3B5</accession>
<protein>
    <recommendedName>
        <fullName evidence="1">Glycosyltransferase 2-like domain-containing protein</fullName>
    </recommendedName>
</protein>
<comment type="caution">
    <text evidence="2">The sequence shown here is derived from an EMBL/GenBank/DDBJ whole genome shotgun (WGS) entry which is preliminary data.</text>
</comment>
<proteinExistence type="predicted"/>
<evidence type="ECO:0000313" key="2">
    <source>
        <dbReference type="EMBL" id="GLK86213.1"/>
    </source>
</evidence>
<dbReference type="PANTHER" id="PTHR43685">
    <property type="entry name" value="GLYCOSYLTRANSFERASE"/>
    <property type="match status" value="1"/>
</dbReference>
<keyword evidence="3" id="KW-1185">Reference proteome</keyword>
<dbReference type="RefSeq" id="WP_213360653.1">
    <property type="nucleotide sequence ID" value="NZ_BSFM01000017.1"/>
</dbReference>
<reference evidence="2" key="2">
    <citation type="submission" date="2023-01" db="EMBL/GenBank/DDBJ databases">
        <authorList>
            <person name="Sun Q."/>
            <person name="Evtushenko L."/>
        </authorList>
    </citation>
    <scope>NUCLEOTIDE SEQUENCE</scope>
    <source>
        <strain evidence="2">VKM B-2789</strain>
    </source>
</reference>
<name>A0A9W6K3B5_9HYPH</name>
<dbReference type="EMBL" id="BSFM01000017">
    <property type="protein sequence ID" value="GLK86213.1"/>
    <property type="molecule type" value="Genomic_DNA"/>
</dbReference>
<gene>
    <name evidence="2" type="ORF">GCM10017653_42830</name>
</gene>
<dbReference type="Gene3D" id="3.90.550.10">
    <property type="entry name" value="Spore Coat Polysaccharide Biosynthesis Protein SpsA, Chain A"/>
    <property type="match status" value="1"/>
</dbReference>
<dbReference type="InterPro" id="IPR050834">
    <property type="entry name" value="Glycosyltransf_2"/>
</dbReference>
<feature type="domain" description="Glycosyltransferase 2-like" evidence="1">
    <location>
        <begin position="390"/>
        <end position="493"/>
    </location>
</feature>
<dbReference type="AlphaFoldDB" id="A0A9W6K3B5"/>
<reference evidence="2" key="1">
    <citation type="journal article" date="2014" name="Int. J. Syst. Evol. Microbiol.">
        <title>Complete genome sequence of Corynebacterium casei LMG S-19264T (=DSM 44701T), isolated from a smear-ripened cheese.</title>
        <authorList>
            <consortium name="US DOE Joint Genome Institute (JGI-PGF)"/>
            <person name="Walter F."/>
            <person name="Albersmeier A."/>
            <person name="Kalinowski J."/>
            <person name="Ruckert C."/>
        </authorList>
    </citation>
    <scope>NUCLEOTIDE SEQUENCE</scope>
    <source>
        <strain evidence="2">VKM B-2789</strain>
    </source>
</reference>
<dbReference type="PANTHER" id="PTHR43685:SF2">
    <property type="entry name" value="GLYCOSYLTRANSFERASE 2-LIKE DOMAIN-CONTAINING PROTEIN"/>
    <property type="match status" value="1"/>
</dbReference>
<dbReference type="SUPFAM" id="SSF53448">
    <property type="entry name" value="Nucleotide-diphospho-sugar transferases"/>
    <property type="match status" value="1"/>
</dbReference>
<evidence type="ECO:0000259" key="1">
    <source>
        <dbReference type="Pfam" id="PF00535"/>
    </source>
</evidence>
<sequence length="641" mass="72069">MAESQSHEFLPAYVRPVLAGFRKFRAFLHETGFPGIADYPIFAVRDEVSNLIVSYLAGGGERGLASWIADQIAAVHTGAAFAKHAAELSAREPERRIPRMRDVLPPLPEPAVMQADLQRELAAALQRIPHEQVDALLRHVLRTGLFAEAFGRQSLGNWLEDFFHAQRSVALRMLEWLDTPESVGPERQMLLDIAVRHYLQVRYFERAYDLLSRAAARRPPGREVDTRFLEGLWYTAFRLGRRDEARAWLDEWARIRPLLRQPLVNKAVLASYDDKQQACMLLEKTGVLHGRSTVAGQVLYSEYNIELGRVHQAEMSIRHVIDVTQTPELPAPVDYLIALHNILSLDGGNTTILREVFRRYEMELAWETFGLDTVTDLSRDVEAPEARVAVVMTAFNAQDHIARAIEGVLGQSVPVRLIIVDDCSGDATQAVCAPLADAGRLTYLRTPRNVGTYAAKNLGIAEALRAGCDYVALCDSDDFWLRTHVAHHLRAMHGRPELKCTSSQWLRVRSDATIECGLRGRYIEECPHSTFFAADVFEKVGLFDSVRFGADREFQQRVRLHFGSTALSGIGIVLTLGRRHGLSLTQHGAGAISQFSESPMRIAYWKAWNDWHDVQLAAGRLPWTDGTPDFRPFPVPDEMLP</sequence>